<dbReference type="SMART" id="SM00331">
    <property type="entry name" value="PP2C_SIG"/>
    <property type="match status" value="1"/>
</dbReference>
<name>A0ABV3M2W7_9ACTN</name>
<gene>
    <name evidence="2" type="ORF">AB0887_29450</name>
</gene>
<dbReference type="InterPro" id="IPR039248">
    <property type="entry name" value="Ptase_RsbX"/>
</dbReference>
<dbReference type="RefSeq" id="WP_359782671.1">
    <property type="nucleotide sequence ID" value="NZ_JBEYRR010000012.1"/>
</dbReference>
<dbReference type="Proteomes" id="UP001553843">
    <property type="component" value="Unassembled WGS sequence"/>
</dbReference>
<dbReference type="PANTHER" id="PTHR35801:SF1">
    <property type="entry name" value="PHOSPHOSERINE PHOSPHATASE RSBX"/>
    <property type="match status" value="1"/>
</dbReference>
<dbReference type="EMBL" id="JBEYRS010000014">
    <property type="protein sequence ID" value="MEW2366058.1"/>
    <property type="molecule type" value="Genomic_DNA"/>
</dbReference>
<dbReference type="InterPro" id="IPR036890">
    <property type="entry name" value="HATPase_C_sf"/>
</dbReference>
<accession>A0ABV3M2W7</accession>
<reference evidence="2 3" key="1">
    <citation type="submission" date="2024-06" db="EMBL/GenBank/DDBJ databases">
        <title>The Natural Products Discovery Center: Release of the First 8490 Sequenced Strains for Exploring Actinobacteria Biosynthetic Diversity.</title>
        <authorList>
            <person name="Kalkreuter E."/>
            <person name="Kautsar S.A."/>
            <person name="Yang D."/>
            <person name="Bader C.D."/>
            <person name="Teijaro C.N."/>
            <person name="Fluegel L."/>
            <person name="Davis C.M."/>
            <person name="Simpson J.R."/>
            <person name="Lauterbach L."/>
            <person name="Steele A.D."/>
            <person name="Gui C."/>
            <person name="Meng S."/>
            <person name="Li G."/>
            <person name="Viehrig K."/>
            <person name="Ye F."/>
            <person name="Su P."/>
            <person name="Kiefer A.F."/>
            <person name="Nichols A."/>
            <person name="Cepeda A.J."/>
            <person name="Yan W."/>
            <person name="Fan B."/>
            <person name="Jiang Y."/>
            <person name="Adhikari A."/>
            <person name="Zheng C.-J."/>
            <person name="Schuster L."/>
            <person name="Cowan T.M."/>
            <person name="Smanski M.J."/>
            <person name="Chevrette M.G."/>
            <person name="De Carvalho L.P.S."/>
            <person name="Shen B."/>
        </authorList>
    </citation>
    <scope>NUCLEOTIDE SEQUENCE [LARGE SCALE GENOMIC DNA]</scope>
    <source>
        <strain evidence="2 3">NPDC047833</strain>
    </source>
</reference>
<keyword evidence="3" id="KW-1185">Reference proteome</keyword>
<dbReference type="Gene3D" id="3.60.40.10">
    <property type="entry name" value="PPM-type phosphatase domain"/>
    <property type="match status" value="1"/>
</dbReference>
<evidence type="ECO:0000313" key="3">
    <source>
        <dbReference type="Proteomes" id="UP001553843"/>
    </source>
</evidence>
<dbReference type="InterPro" id="IPR001932">
    <property type="entry name" value="PPM-type_phosphatase-like_dom"/>
</dbReference>
<organism evidence="2 3">
    <name type="scientific">Streptomyces huasconensis</name>
    <dbReference type="NCBI Taxonomy" id="1854574"/>
    <lineage>
        <taxon>Bacteria</taxon>
        <taxon>Bacillati</taxon>
        <taxon>Actinomycetota</taxon>
        <taxon>Actinomycetes</taxon>
        <taxon>Kitasatosporales</taxon>
        <taxon>Streptomycetaceae</taxon>
        <taxon>Streptomyces</taxon>
    </lineage>
</organism>
<dbReference type="SUPFAM" id="SSF81606">
    <property type="entry name" value="PP2C-like"/>
    <property type="match status" value="1"/>
</dbReference>
<comment type="caution">
    <text evidence="2">The sequence shown here is derived from an EMBL/GenBank/DDBJ whole genome shotgun (WGS) entry which is preliminary data.</text>
</comment>
<dbReference type="SUPFAM" id="SSF55874">
    <property type="entry name" value="ATPase domain of HSP90 chaperone/DNA topoisomerase II/histidine kinase"/>
    <property type="match status" value="1"/>
</dbReference>
<feature type="domain" description="PPM-type phosphatase" evidence="1">
    <location>
        <begin position="142"/>
        <end position="331"/>
    </location>
</feature>
<dbReference type="Pfam" id="PF07228">
    <property type="entry name" value="SpoIIE"/>
    <property type="match status" value="1"/>
</dbReference>
<dbReference type="Gene3D" id="3.30.565.10">
    <property type="entry name" value="Histidine kinase-like ATPase, C-terminal domain"/>
    <property type="match status" value="1"/>
</dbReference>
<protein>
    <submittedName>
        <fullName evidence="2">SpoIIE family protein phosphatase</fullName>
    </submittedName>
</protein>
<sequence length="336" mass="34481">MNSGVAARTLHIAIDHPSAVQSAADHARSVASACEMRGVLPDQAAVLASELASNIVKHARNGALFVHPAPLGGGLDVLAVDTGPGMSDIGLSLRDGYSTTRTIGAGLGAARRIATDFAIRSEAGLGTLVHARLAGPDAPPPATALGALCLPADGEEASGDGYAVAEDSGVRTALVIDGLGHGPEAAMAAQRAERTFLADPAAPLATILAALHKALRHTRGAAVAALRLAEGRAEFCGVGNVRAVALSPEGVHHQFNGQAGIIGYTLPKPRSRFVDLSDHTTVAVHTDGIDHRWTQAPTPARLTLPPALLAASLTHTHRRRRDDATVLALGPHLGMR</sequence>
<dbReference type="InterPro" id="IPR036457">
    <property type="entry name" value="PPM-type-like_dom_sf"/>
</dbReference>
<evidence type="ECO:0000313" key="2">
    <source>
        <dbReference type="EMBL" id="MEW2366058.1"/>
    </source>
</evidence>
<dbReference type="PANTHER" id="PTHR35801">
    <property type="entry name" value="PHOSPHOSERINE PHOSPHATASE RSBX"/>
    <property type="match status" value="1"/>
</dbReference>
<evidence type="ECO:0000259" key="1">
    <source>
        <dbReference type="SMART" id="SM00331"/>
    </source>
</evidence>
<proteinExistence type="predicted"/>